<dbReference type="Proteomes" id="UP000251800">
    <property type="component" value="Unassembled WGS sequence"/>
</dbReference>
<dbReference type="EMBL" id="QEQK01000015">
    <property type="protein sequence ID" value="PWN54960.1"/>
    <property type="molecule type" value="Genomic_DNA"/>
</dbReference>
<keyword evidence="1" id="KW-1133">Transmembrane helix</keyword>
<dbReference type="RefSeq" id="WP_109721250.1">
    <property type="nucleotide sequence ID" value="NZ_QEQK01000015.1"/>
</dbReference>
<feature type="transmembrane region" description="Helical" evidence="1">
    <location>
        <begin position="14"/>
        <end position="32"/>
    </location>
</feature>
<feature type="transmembrane region" description="Helical" evidence="1">
    <location>
        <begin position="123"/>
        <end position="141"/>
    </location>
</feature>
<proteinExistence type="predicted"/>
<keyword evidence="1" id="KW-0812">Transmembrane</keyword>
<name>A0A383XQQ6_9GAMM</name>
<evidence type="ECO:0000256" key="1">
    <source>
        <dbReference type="SAM" id="Phobius"/>
    </source>
</evidence>
<evidence type="ECO:0000313" key="3">
    <source>
        <dbReference type="Proteomes" id="UP000251800"/>
    </source>
</evidence>
<protein>
    <submittedName>
        <fullName evidence="2">Uncharacterized protein</fullName>
    </submittedName>
</protein>
<sequence length="142" mass="15157">MTPVEVAAELYRQIAFSSSILGGFSLTFLSILMTQVEARTRVFLTAIGALTTSVVLLVVTTLGATYTLIVVQQLGLTFDFAQWPSSLYRTKWITELAFACGVLLLVGGIGLSGYAKSRLLGRITLIPALLGTVLLLVIFVGG</sequence>
<dbReference type="AlphaFoldDB" id="A0A383XQQ6"/>
<accession>A0A383XQQ6</accession>
<keyword evidence="3" id="KW-1185">Reference proteome</keyword>
<organism evidence="2 3">
    <name type="scientific">Abyssibacter profundi</name>
    <dbReference type="NCBI Taxonomy" id="2182787"/>
    <lineage>
        <taxon>Bacteria</taxon>
        <taxon>Pseudomonadati</taxon>
        <taxon>Pseudomonadota</taxon>
        <taxon>Gammaproteobacteria</taxon>
        <taxon>Chromatiales</taxon>
        <taxon>Oceanococcaceae</taxon>
        <taxon>Abyssibacter</taxon>
    </lineage>
</organism>
<feature type="transmembrane region" description="Helical" evidence="1">
    <location>
        <begin position="44"/>
        <end position="72"/>
    </location>
</feature>
<reference evidence="2 3" key="1">
    <citation type="submission" date="2018-05" db="EMBL/GenBank/DDBJ databases">
        <title>Abyssibacter profundi OUC007T gen. nov., sp. nov, a marine bacterium isolated from seawater of the Mariana Trench.</title>
        <authorList>
            <person name="Zhou S."/>
        </authorList>
    </citation>
    <scope>NUCLEOTIDE SEQUENCE [LARGE SCALE GENOMIC DNA]</scope>
    <source>
        <strain evidence="2 3">OUC007</strain>
    </source>
</reference>
<evidence type="ECO:0000313" key="2">
    <source>
        <dbReference type="EMBL" id="PWN54960.1"/>
    </source>
</evidence>
<feature type="transmembrane region" description="Helical" evidence="1">
    <location>
        <begin position="92"/>
        <end position="111"/>
    </location>
</feature>
<gene>
    <name evidence="2" type="ORF">DEH80_14565</name>
</gene>
<keyword evidence="1" id="KW-0472">Membrane</keyword>
<comment type="caution">
    <text evidence="2">The sequence shown here is derived from an EMBL/GenBank/DDBJ whole genome shotgun (WGS) entry which is preliminary data.</text>
</comment>